<reference evidence="5 6" key="1">
    <citation type="journal article" date="2024" name="Nat. Commun.">
        <title>Phylogenomics reveals the evolutionary origins of lichenization in chlorophyte algae.</title>
        <authorList>
            <person name="Puginier C."/>
            <person name="Libourel C."/>
            <person name="Otte J."/>
            <person name="Skaloud P."/>
            <person name="Haon M."/>
            <person name="Grisel S."/>
            <person name="Petersen M."/>
            <person name="Berrin J.G."/>
            <person name="Delaux P.M."/>
            <person name="Dal Grande F."/>
            <person name="Keller J."/>
        </authorList>
    </citation>
    <scope>NUCLEOTIDE SEQUENCE [LARGE SCALE GENOMIC DNA]</scope>
    <source>
        <strain evidence="5 6">SAG 2036</strain>
    </source>
</reference>
<evidence type="ECO:0000256" key="3">
    <source>
        <dbReference type="ARBA" id="ARBA00022737"/>
    </source>
</evidence>
<evidence type="ECO:0000313" key="5">
    <source>
        <dbReference type="EMBL" id="KAK9802747.1"/>
    </source>
</evidence>
<dbReference type="InterPro" id="IPR000210">
    <property type="entry name" value="BTB/POZ_dom"/>
</dbReference>
<evidence type="ECO:0000313" key="6">
    <source>
        <dbReference type="Proteomes" id="UP001465755"/>
    </source>
</evidence>
<comment type="pathway">
    <text evidence="1">Protein modification; protein ubiquitination.</text>
</comment>
<accession>A0AAW1P1A7</accession>
<name>A0AAW1P1A7_9CHLO</name>
<gene>
    <name evidence="5" type="ORF">WJX73_006909</name>
</gene>
<organism evidence="5 6">
    <name type="scientific">Symbiochloris irregularis</name>
    <dbReference type="NCBI Taxonomy" id="706552"/>
    <lineage>
        <taxon>Eukaryota</taxon>
        <taxon>Viridiplantae</taxon>
        <taxon>Chlorophyta</taxon>
        <taxon>core chlorophytes</taxon>
        <taxon>Trebouxiophyceae</taxon>
        <taxon>Trebouxiales</taxon>
        <taxon>Trebouxiaceae</taxon>
        <taxon>Symbiochloris</taxon>
    </lineage>
</organism>
<keyword evidence="2" id="KW-0880">Kelch repeat</keyword>
<evidence type="ECO:0000259" key="4">
    <source>
        <dbReference type="Pfam" id="PF00651"/>
    </source>
</evidence>
<evidence type="ECO:0000256" key="1">
    <source>
        <dbReference type="ARBA" id="ARBA00004906"/>
    </source>
</evidence>
<dbReference type="SUPFAM" id="SSF54695">
    <property type="entry name" value="POZ domain"/>
    <property type="match status" value="1"/>
</dbReference>
<dbReference type="Proteomes" id="UP001465755">
    <property type="component" value="Unassembled WGS sequence"/>
</dbReference>
<keyword evidence="3" id="KW-0677">Repeat</keyword>
<dbReference type="PANTHER" id="PTHR45632">
    <property type="entry name" value="LD33804P"/>
    <property type="match status" value="1"/>
</dbReference>
<dbReference type="Gene3D" id="3.30.710.10">
    <property type="entry name" value="Potassium Channel Kv1.1, Chain A"/>
    <property type="match status" value="1"/>
</dbReference>
<evidence type="ECO:0000256" key="2">
    <source>
        <dbReference type="ARBA" id="ARBA00022441"/>
    </source>
</evidence>
<protein>
    <recommendedName>
        <fullName evidence="4">BTB domain-containing protein</fullName>
    </recommendedName>
</protein>
<comment type="caution">
    <text evidence="5">The sequence shown here is derived from an EMBL/GenBank/DDBJ whole genome shotgun (WGS) entry which is preliminary data.</text>
</comment>
<dbReference type="PANTHER" id="PTHR45632:SF3">
    <property type="entry name" value="KELCH-LIKE PROTEIN 32"/>
    <property type="match status" value="1"/>
</dbReference>
<dbReference type="EMBL" id="JALJOQ010000068">
    <property type="protein sequence ID" value="KAK9802747.1"/>
    <property type="molecule type" value="Genomic_DNA"/>
</dbReference>
<dbReference type="Pfam" id="PF00651">
    <property type="entry name" value="BTB"/>
    <property type="match status" value="1"/>
</dbReference>
<sequence length="490" mass="54001">MEAPAHAEVRTLNVDSATCSSTDGIVTQSPAPSPASHSEAYAKGQLLPMDMKAPGETVDVLSRCSSSYSTWLEANPIMYNVRLASANQASGAALSTESHTAHVAAVDLAAHSSYFNTLFQNFDSVFQDCEKQNLQRLMVGIECEQAHLHAIAGALYSCRLRIEAAQVEFLLRVGDYLQMPCISEACVDYIIRHCVSLAPVQVYHLGKDLNIATLVKHAEAHVVQANWEADNLNHLRSLLEGRSAEEVRKLLSHPDRSAVSELEVVEVLRRLSHRDSLAEAINFQRLASEEVAALGRVVRSLPREERSDGFWIDVSDQVIHLQQNPNSEDRTPGLLLWPVEESLLIEPHPHGNRIDSGFVEVNGAKYQGSIVYDSLGDAGLFCYPEPMHSLVEFGRKALVTVFVLAQSARYPLLLKKRLWTPGDTMGVGGGFGQPHCKGHLVNELSLKDVTATGTGKHHKDQSRKIVIGLHIKHQKLEDNPAQDFEQINHS</sequence>
<feature type="domain" description="BTB" evidence="4">
    <location>
        <begin position="93"/>
        <end position="192"/>
    </location>
</feature>
<dbReference type="InterPro" id="IPR011333">
    <property type="entry name" value="SKP1/BTB/POZ_sf"/>
</dbReference>
<proteinExistence type="predicted"/>
<dbReference type="AlphaFoldDB" id="A0AAW1P1A7"/>
<keyword evidence="6" id="KW-1185">Reference proteome</keyword>